<dbReference type="SUPFAM" id="SSF52047">
    <property type="entry name" value="RNI-like"/>
    <property type="match status" value="1"/>
</dbReference>
<evidence type="ECO:0008006" key="3">
    <source>
        <dbReference type="Google" id="ProtNLM"/>
    </source>
</evidence>
<dbReference type="InterPro" id="IPR032675">
    <property type="entry name" value="LRR_dom_sf"/>
</dbReference>
<comment type="caution">
    <text evidence="1">The sequence shown here is derived from an EMBL/GenBank/DDBJ whole genome shotgun (WGS) entry which is preliminary data.</text>
</comment>
<protein>
    <recommendedName>
        <fullName evidence="3">F-box domain-containing protein</fullName>
    </recommendedName>
</protein>
<organism evidence="1 2">
    <name type="scientific">Emergomyces africanus</name>
    <dbReference type="NCBI Taxonomy" id="1955775"/>
    <lineage>
        <taxon>Eukaryota</taxon>
        <taxon>Fungi</taxon>
        <taxon>Dikarya</taxon>
        <taxon>Ascomycota</taxon>
        <taxon>Pezizomycotina</taxon>
        <taxon>Eurotiomycetes</taxon>
        <taxon>Eurotiomycetidae</taxon>
        <taxon>Onygenales</taxon>
        <taxon>Ajellomycetaceae</taxon>
        <taxon>Emergomyces</taxon>
    </lineage>
</organism>
<dbReference type="STRING" id="1658172.A0A1B7NLS2"/>
<sequence length="230" mass="26767">MTTPKGIQDLSLEMILTIFRNITDDKDRENVLTVTKQFRASSFMIFFENLEITSVYRRLSRIALAMQPYQGYVRKLRLFELEDEHLIGVLQSIPQLTRLKKLSSHYCDQMSLDSNSSLLELALQHLTSLTSIDLDIDRSPLTFDTSNFRKIKLTGIDQQINTDLPPMQYLECLKLSESYDIEFTASVVEYSLTSDKFPHLKRLKLYNVEMLNTTSFFPKRMETLTKLTVE</sequence>
<evidence type="ECO:0000313" key="2">
    <source>
        <dbReference type="Proteomes" id="UP000091918"/>
    </source>
</evidence>
<evidence type="ECO:0000313" key="1">
    <source>
        <dbReference type="EMBL" id="OAX77540.1"/>
    </source>
</evidence>
<gene>
    <name evidence="1" type="ORF">ACJ72_08161</name>
</gene>
<reference evidence="1 2" key="1">
    <citation type="submission" date="2015-07" db="EMBL/GenBank/DDBJ databases">
        <title>Emmonsia species relationships and genome sequence.</title>
        <authorList>
            <person name="Cuomo C.A."/>
            <person name="Schwartz I.S."/>
            <person name="Kenyon C."/>
            <person name="de Hoog G.S."/>
            <person name="Govender N.P."/>
            <person name="Botha A."/>
            <person name="Moreno L."/>
            <person name="de Vries M."/>
            <person name="Munoz J.F."/>
            <person name="Stielow J.B."/>
        </authorList>
    </citation>
    <scope>NUCLEOTIDE SEQUENCE [LARGE SCALE GENOMIC DNA]</scope>
    <source>
        <strain evidence="1 2">CBS 136260</strain>
    </source>
</reference>
<dbReference type="Gene3D" id="3.80.10.10">
    <property type="entry name" value="Ribonuclease Inhibitor"/>
    <property type="match status" value="1"/>
</dbReference>
<dbReference type="AlphaFoldDB" id="A0A1B7NLS2"/>
<keyword evidence="2" id="KW-1185">Reference proteome</keyword>
<dbReference type="Proteomes" id="UP000091918">
    <property type="component" value="Unassembled WGS sequence"/>
</dbReference>
<proteinExistence type="predicted"/>
<dbReference type="EMBL" id="LGUA01002381">
    <property type="protein sequence ID" value="OAX77540.1"/>
    <property type="molecule type" value="Genomic_DNA"/>
</dbReference>
<accession>A0A1B7NLS2</accession>
<dbReference type="OrthoDB" id="4190567at2759"/>
<name>A0A1B7NLS2_9EURO</name>